<comment type="subcellular location">
    <subcellularLocation>
        <location evidence="1 6">Mitochondrion</location>
    </subcellularLocation>
</comment>
<gene>
    <name evidence="7" type="primary">NDAI0B02010</name>
    <name evidence="7" type="ordered locus">NDAI_0B02010</name>
</gene>
<comment type="function">
    <text evidence="5 6">Essential for respiratory growth and required for maintenance of mtDNA. Required for cell survival in the absence of prohibitins.</text>
</comment>
<name>G0W625_NAUDC</name>
<dbReference type="KEGG" id="ndi:NDAI_0B02010"/>
<evidence type="ECO:0000256" key="2">
    <source>
        <dbReference type="ARBA" id="ARBA00008036"/>
    </source>
</evidence>
<protein>
    <recommendedName>
        <fullName evidence="3 6">Genetic interactor of prohibitin 5, mitochondrial</fullName>
    </recommendedName>
</protein>
<dbReference type="OMA" id="FWPYERH"/>
<evidence type="ECO:0000256" key="3">
    <source>
        <dbReference type="ARBA" id="ARBA00018341"/>
    </source>
</evidence>
<evidence type="ECO:0000256" key="1">
    <source>
        <dbReference type="ARBA" id="ARBA00004173"/>
    </source>
</evidence>
<evidence type="ECO:0000256" key="6">
    <source>
        <dbReference type="RuleBase" id="RU363007"/>
    </source>
</evidence>
<dbReference type="RefSeq" id="XP_003668479.1">
    <property type="nucleotide sequence ID" value="XM_003668431.1"/>
</dbReference>
<comment type="similarity">
    <text evidence="2 6">Belongs to the GEP5 family.</text>
</comment>
<dbReference type="OrthoDB" id="4066262at2759"/>
<evidence type="ECO:0000313" key="7">
    <source>
        <dbReference type="EMBL" id="CCD23236.1"/>
    </source>
</evidence>
<dbReference type="eggNOG" id="ENOG502S2Q8">
    <property type="taxonomic scope" value="Eukaryota"/>
</dbReference>
<accession>G0W625</accession>
<dbReference type="Proteomes" id="UP000000689">
    <property type="component" value="Chromosome 2"/>
</dbReference>
<dbReference type="GO" id="GO:0099617">
    <property type="term" value="C:matrix side of mitochondrial inner membrane"/>
    <property type="evidence" value="ECO:0007669"/>
    <property type="project" value="EnsemblFungi"/>
</dbReference>
<dbReference type="EMBL" id="HE580268">
    <property type="protein sequence ID" value="CCD23236.1"/>
    <property type="molecule type" value="Genomic_DNA"/>
</dbReference>
<dbReference type="Pfam" id="PF17053">
    <property type="entry name" value="GEP5"/>
    <property type="match status" value="1"/>
</dbReference>
<reference evidence="7 8" key="1">
    <citation type="journal article" date="2011" name="Proc. Natl. Acad. Sci. U.S.A.">
        <title>Evolutionary erosion of yeast sex chromosomes by mating-type switching accidents.</title>
        <authorList>
            <person name="Gordon J.L."/>
            <person name="Armisen D."/>
            <person name="Proux-Wera E."/>
            <person name="Oheigeartaigh S.S."/>
            <person name="Byrne K.P."/>
            <person name="Wolfe K.H."/>
        </authorList>
    </citation>
    <scope>NUCLEOTIDE SEQUENCE [LARGE SCALE GENOMIC DNA]</scope>
    <source>
        <strain evidence="8">ATCC 10597 / BCRC 20456 / CBS 421 / NBRC 0211 / NRRL Y-12639</strain>
    </source>
</reference>
<dbReference type="InterPro" id="IPR031455">
    <property type="entry name" value="Gep5"/>
</dbReference>
<evidence type="ECO:0000313" key="8">
    <source>
        <dbReference type="Proteomes" id="UP000000689"/>
    </source>
</evidence>
<dbReference type="AlphaFoldDB" id="G0W625"/>
<dbReference type="GO" id="GO:0097745">
    <property type="term" value="P:mitochondrial tRNA 5'-end processing"/>
    <property type="evidence" value="ECO:0007669"/>
    <property type="project" value="EnsemblFungi"/>
</dbReference>
<dbReference type="GeneID" id="11497844"/>
<evidence type="ECO:0000256" key="4">
    <source>
        <dbReference type="ARBA" id="ARBA00023128"/>
    </source>
</evidence>
<sequence>MELLNSKLTKTLLSSLQNLPLHSNTLAQLERKCLTRNIKATKSFKIPLLTLINSYEKAQASGQSKLSNKTLESIIYHTYFEWTNDLASHLKPFQRQYSTLLTFWPHIYHSKIDSKKNSIILTWNKSSNSKNMLRELLSHLNYTQSLVPQKKDFQVIFKKIYQHYIFLSLNPSLCSNGKRLPSPIVEIPMNAMGYDIPKKRINNLLRSKIARTWNYLAITNPILNLENEAQLDEIINGSSAIKSRQLRKLYRRACSNSYVIKNEDDNNIEFQKSKKLNWLNF</sequence>
<keyword evidence="8" id="KW-1185">Reference proteome</keyword>
<keyword evidence="4 6" id="KW-0496">Mitochondrion</keyword>
<organism evidence="7 8">
    <name type="scientific">Naumovozyma dairenensis (strain ATCC 10597 / BCRC 20456 / CBS 421 / NBRC 0211 / NRRL Y-12639)</name>
    <name type="common">Saccharomyces dairenensis</name>
    <dbReference type="NCBI Taxonomy" id="1071378"/>
    <lineage>
        <taxon>Eukaryota</taxon>
        <taxon>Fungi</taxon>
        <taxon>Dikarya</taxon>
        <taxon>Ascomycota</taxon>
        <taxon>Saccharomycotina</taxon>
        <taxon>Saccharomycetes</taxon>
        <taxon>Saccharomycetales</taxon>
        <taxon>Saccharomycetaceae</taxon>
        <taxon>Naumovozyma</taxon>
    </lineage>
</organism>
<evidence type="ECO:0000256" key="5">
    <source>
        <dbReference type="ARBA" id="ARBA00025061"/>
    </source>
</evidence>
<dbReference type="HOGENOM" id="CLU_079415_0_0_1"/>
<proteinExistence type="inferred from homology"/>